<gene>
    <name evidence="6" type="ORF">ACFSXZ_27880</name>
</gene>
<keyword evidence="7" id="KW-1185">Reference proteome</keyword>
<dbReference type="InterPro" id="IPR013785">
    <property type="entry name" value="Aldolase_TIM"/>
</dbReference>
<keyword evidence="4" id="KW-0411">Iron-sulfur</keyword>
<dbReference type="SFLD" id="SFLDG01386">
    <property type="entry name" value="main_SPASM_domain-containing"/>
    <property type="match status" value="1"/>
</dbReference>
<dbReference type="NCBIfam" id="TIGR04269">
    <property type="entry name" value="SAM_SPASM_FxsB"/>
    <property type="match status" value="1"/>
</dbReference>
<comment type="caution">
    <text evidence="6">The sequence shown here is derived from an EMBL/GenBank/DDBJ whole genome shotgun (WGS) entry which is preliminary data.</text>
</comment>
<evidence type="ECO:0000313" key="6">
    <source>
        <dbReference type="EMBL" id="MFD2420155.1"/>
    </source>
</evidence>
<evidence type="ECO:0000256" key="1">
    <source>
        <dbReference type="ARBA" id="ARBA00022691"/>
    </source>
</evidence>
<name>A0ABW5FZQ5_9PSEU</name>
<dbReference type="SFLD" id="SFLDS00029">
    <property type="entry name" value="Radical_SAM"/>
    <property type="match status" value="1"/>
</dbReference>
<keyword evidence="2" id="KW-0479">Metal-binding</keyword>
<dbReference type="PANTHER" id="PTHR43273">
    <property type="entry name" value="ANAEROBIC SULFATASE-MATURATING ENZYME HOMOLOG ASLB-RELATED"/>
    <property type="match status" value="1"/>
</dbReference>
<organism evidence="6 7">
    <name type="scientific">Amycolatopsis pigmentata</name>
    <dbReference type="NCBI Taxonomy" id="450801"/>
    <lineage>
        <taxon>Bacteria</taxon>
        <taxon>Bacillati</taxon>
        <taxon>Actinomycetota</taxon>
        <taxon>Actinomycetes</taxon>
        <taxon>Pseudonocardiales</taxon>
        <taxon>Pseudonocardiaceae</taxon>
        <taxon>Amycolatopsis</taxon>
    </lineage>
</organism>
<dbReference type="Proteomes" id="UP001597417">
    <property type="component" value="Unassembled WGS sequence"/>
</dbReference>
<protein>
    <submittedName>
        <fullName evidence="6">FxsB family cyclophane-forming radical SAM/SPASM peptide maturase</fullName>
    </submittedName>
</protein>
<feature type="domain" description="Radical SAM core" evidence="5">
    <location>
        <begin position="2"/>
        <end position="252"/>
    </location>
</feature>
<dbReference type="InterPro" id="IPR007197">
    <property type="entry name" value="rSAM"/>
</dbReference>
<dbReference type="EMBL" id="JBHUKR010000017">
    <property type="protein sequence ID" value="MFD2420155.1"/>
    <property type="molecule type" value="Genomic_DNA"/>
</dbReference>
<keyword evidence="3" id="KW-0408">Iron</keyword>
<dbReference type="PANTHER" id="PTHR43273:SF8">
    <property type="entry name" value="RADICAL SAM DOMAIN PROTEIN"/>
    <property type="match status" value="1"/>
</dbReference>
<accession>A0ABW5FZQ5</accession>
<evidence type="ECO:0000256" key="3">
    <source>
        <dbReference type="ARBA" id="ARBA00023004"/>
    </source>
</evidence>
<dbReference type="InterPro" id="IPR058240">
    <property type="entry name" value="rSAM_sf"/>
</dbReference>
<evidence type="ECO:0000313" key="7">
    <source>
        <dbReference type="Proteomes" id="UP001597417"/>
    </source>
</evidence>
<evidence type="ECO:0000259" key="5">
    <source>
        <dbReference type="PROSITE" id="PS51918"/>
    </source>
</evidence>
<dbReference type="InterPro" id="IPR026335">
    <property type="entry name" value="rSAM_SPASM_FxsB"/>
</dbReference>
<dbReference type="RefSeq" id="WP_378268183.1">
    <property type="nucleotide sequence ID" value="NZ_JBHUKR010000017.1"/>
</dbReference>
<dbReference type="Gene3D" id="3.20.20.70">
    <property type="entry name" value="Aldolase class I"/>
    <property type="match status" value="1"/>
</dbReference>
<dbReference type="CDD" id="cd01335">
    <property type="entry name" value="Radical_SAM"/>
    <property type="match status" value="1"/>
</dbReference>
<reference evidence="7" key="1">
    <citation type="journal article" date="2019" name="Int. J. Syst. Evol. Microbiol.">
        <title>The Global Catalogue of Microorganisms (GCM) 10K type strain sequencing project: providing services to taxonomists for standard genome sequencing and annotation.</title>
        <authorList>
            <consortium name="The Broad Institute Genomics Platform"/>
            <consortium name="The Broad Institute Genome Sequencing Center for Infectious Disease"/>
            <person name="Wu L."/>
            <person name="Ma J."/>
        </authorList>
    </citation>
    <scope>NUCLEOTIDE SEQUENCE [LARGE SCALE GENOMIC DNA]</scope>
    <source>
        <strain evidence="7">CGMCC 4.7645</strain>
    </source>
</reference>
<keyword evidence="1" id="KW-0949">S-adenosyl-L-methionine</keyword>
<evidence type="ECO:0000256" key="2">
    <source>
        <dbReference type="ARBA" id="ARBA00022723"/>
    </source>
</evidence>
<dbReference type="SFLD" id="SFLDG01072">
    <property type="entry name" value="dehydrogenase_like"/>
    <property type="match status" value="1"/>
</dbReference>
<dbReference type="SFLD" id="SFLDG01067">
    <property type="entry name" value="SPASM/twitch_domain_containing"/>
    <property type="match status" value="1"/>
</dbReference>
<dbReference type="PROSITE" id="PS51918">
    <property type="entry name" value="RADICAL_SAM"/>
    <property type="match status" value="1"/>
</dbReference>
<dbReference type="Pfam" id="PF04055">
    <property type="entry name" value="Radical_SAM"/>
    <property type="match status" value="1"/>
</dbReference>
<sequence>MPGPFREFILKIHSRCDLACDHCYVYTMTDQRWRERPRTMSPEIVNSTARKIFEHARDHGLSAVHVVLHGGEPLLAGPAGVERCVTALRSSSLEVGVSVQTNGMVLDNGYLKVLRRLGVKVAVSLDGDRRAHDRHRRRRDGTGSHAAVSRALRLLSSGPHRSLFTGLLCTVDLRNDPVTTYESLLEFAPPKVDFLLPQGNWLRPPPGHEPGATPYADWLIPVFDRWCAHRPPETRVRMFEEIMAVVLGGSSAVEGFGLTEPASVVVETDGAIERSDMLTAAYEGAAATGLNVLTDSFDDALPLTIPEPRSAICAECEVFASCGGGLYAHRFGADHTFGHPSVYCADLFALITHIRGRIGRELAALRRP</sequence>
<dbReference type="InterPro" id="IPR023867">
    <property type="entry name" value="Sulphatase_maturase_rSAM"/>
</dbReference>
<dbReference type="SUPFAM" id="SSF102114">
    <property type="entry name" value="Radical SAM enzymes"/>
    <property type="match status" value="1"/>
</dbReference>
<evidence type="ECO:0000256" key="4">
    <source>
        <dbReference type="ARBA" id="ARBA00023014"/>
    </source>
</evidence>
<proteinExistence type="predicted"/>